<dbReference type="VEuPathDB" id="VectorBase:CSON015620"/>
<feature type="transmembrane region" description="Helical" evidence="1">
    <location>
        <begin position="203"/>
        <end position="223"/>
    </location>
</feature>
<dbReference type="EMBL" id="UFQS01000099">
    <property type="protein sequence ID" value="SSW99482.1"/>
    <property type="molecule type" value="Genomic_DNA"/>
</dbReference>
<keyword evidence="1" id="KW-0812">Transmembrane</keyword>
<keyword evidence="1" id="KW-0472">Membrane</keyword>
<protein>
    <submittedName>
        <fullName evidence="2">CSON015620 protein</fullName>
    </submittedName>
</protein>
<keyword evidence="1" id="KW-1133">Transmembrane helix</keyword>
<sequence length="334" mass="36844">MHFWIDKRSPQACIYSGSRARVAASLGTNSSNFGVSQLTAGRRIPRSATKSMVTPIHRFPTVECTRPHLYRNQSQQQQSPNSISHQTHNFHHLGTSAQHHSSSSASANQYSIHRVYNKYGYLYIIDFFFFDTFLAHFSFSSHTYSSQSNPVDTNNSSATGTTTNTTMISAISSRPSHHVQLLAAGSRVGGSEESQLLPTHLKFGMWASLVLATIFVTSAKFYLDHQGTGLEVLLFCAFSATFFLAACTISICRRPGPSREPSINTAHTIQTQTDQLSSVEPIVQNNYDAIAVAQIHHQQAIAPPPPYHIAILLPDNAKEQPDEAPPPSYDKIII</sequence>
<reference evidence="3" key="2">
    <citation type="submission" date="2018-07" db="EMBL/GenBank/DDBJ databases">
        <authorList>
            <person name="Quirk P.G."/>
            <person name="Krulwich T.A."/>
        </authorList>
    </citation>
    <scope>NUCLEOTIDE SEQUENCE</scope>
</reference>
<gene>
    <name evidence="2" type="primary">CSON015620</name>
</gene>
<feature type="transmembrane region" description="Helical" evidence="1">
    <location>
        <begin position="120"/>
        <end position="139"/>
    </location>
</feature>
<proteinExistence type="predicted"/>
<feature type="transmembrane region" description="Helical" evidence="1">
    <location>
        <begin position="230"/>
        <end position="251"/>
    </location>
</feature>
<reference evidence="2" key="1">
    <citation type="submission" date="2018-04" db="EMBL/GenBank/DDBJ databases">
        <authorList>
            <person name="Go L.Y."/>
            <person name="Mitchell J.A."/>
        </authorList>
    </citation>
    <scope>NUCLEOTIDE SEQUENCE</scope>
    <source>
        <tissue evidence="2">Whole organism</tissue>
    </source>
</reference>
<dbReference type="AlphaFoldDB" id="A0A336K6I0"/>
<evidence type="ECO:0000256" key="1">
    <source>
        <dbReference type="SAM" id="Phobius"/>
    </source>
</evidence>
<name>A0A336K6I0_CULSO</name>
<accession>A0A336K6I0</accession>
<dbReference type="OMA" id="HFWINKP"/>
<evidence type="ECO:0000313" key="2">
    <source>
        <dbReference type="EMBL" id="SSW99482.1"/>
    </source>
</evidence>
<organism evidence="2">
    <name type="scientific">Culicoides sonorensis</name>
    <name type="common">Biting midge</name>
    <dbReference type="NCBI Taxonomy" id="179676"/>
    <lineage>
        <taxon>Eukaryota</taxon>
        <taxon>Metazoa</taxon>
        <taxon>Ecdysozoa</taxon>
        <taxon>Arthropoda</taxon>
        <taxon>Hexapoda</taxon>
        <taxon>Insecta</taxon>
        <taxon>Pterygota</taxon>
        <taxon>Neoptera</taxon>
        <taxon>Endopterygota</taxon>
        <taxon>Diptera</taxon>
        <taxon>Nematocera</taxon>
        <taxon>Chironomoidea</taxon>
        <taxon>Ceratopogonidae</taxon>
        <taxon>Ceratopogoninae</taxon>
        <taxon>Culicoides</taxon>
        <taxon>Monoculicoides</taxon>
    </lineage>
</organism>
<dbReference type="EMBL" id="UFQT01000099">
    <property type="protein sequence ID" value="SSX19862.1"/>
    <property type="molecule type" value="Genomic_DNA"/>
</dbReference>
<evidence type="ECO:0000313" key="3">
    <source>
        <dbReference type="EMBL" id="SSX19862.1"/>
    </source>
</evidence>